<gene>
    <name evidence="1" type="ORF">BC351_28660</name>
</gene>
<reference evidence="2" key="1">
    <citation type="submission" date="2016-07" db="EMBL/GenBank/DDBJ databases">
        <authorList>
            <person name="Florea S."/>
            <person name="Webb J.S."/>
            <person name="Jaromczyk J."/>
            <person name="Schardl C.L."/>
        </authorList>
    </citation>
    <scope>NUCLEOTIDE SEQUENCE [LARGE SCALE GENOMIC DNA]</scope>
    <source>
        <strain evidence="2">CY1</strain>
    </source>
</reference>
<dbReference type="OrthoDB" id="2988996at2"/>
<dbReference type="AlphaFoldDB" id="A0A1V4HHE6"/>
<proteinExistence type="predicted"/>
<organism evidence="1 2">
    <name type="scientific">Paenibacillus ferrarius</name>
    <dbReference type="NCBI Taxonomy" id="1469647"/>
    <lineage>
        <taxon>Bacteria</taxon>
        <taxon>Bacillati</taxon>
        <taxon>Bacillota</taxon>
        <taxon>Bacilli</taxon>
        <taxon>Bacillales</taxon>
        <taxon>Paenibacillaceae</taxon>
        <taxon>Paenibacillus</taxon>
    </lineage>
</organism>
<comment type="caution">
    <text evidence="1">The sequence shown here is derived from an EMBL/GenBank/DDBJ whole genome shotgun (WGS) entry which is preliminary data.</text>
</comment>
<dbReference type="Proteomes" id="UP000190626">
    <property type="component" value="Unassembled WGS sequence"/>
</dbReference>
<sequence>MITYKHPLAQTWINDHLDLYNYALALGDTEWQQQILQTLHQFEHHLTRHFEFQLWQMFDSINRNMLKLFQQLKDHKQNSTEEEQLREKVWELKLQRLEIVKLIKANKA</sequence>
<dbReference type="EMBL" id="MBTG01000017">
    <property type="protein sequence ID" value="OPH56146.1"/>
    <property type="molecule type" value="Genomic_DNA"/>
</dbReference>
<protein>
    <submittedName>
        <fullName evidence="1">Uncharacterized protein</fullName>
    </submittedName>
</protein>
<dbReference type="RefSeq" id="WP_079414372.1">
    <property type="nucleotide sequence ID" value="NZ_MBTG01000017.1"/>
</dbReference>
<keyword evidence="2" id="KW-1185">Reference proteome</keyword>
<name>A0A1V4HHE6_9BACL</name>
<evidence type="ECO:0000313" key="1">
    <source>
        <dbReference type="EMBL" id="OPH56146.1"/>
    </source>
</evidence>
<evidence type="ECO:0000313" key="2">
    <source>
        <dbReference type="Proteomes" id="UP000190626"/>
    </source>
</evidence>
<accession>A0A1V4HHE6</accession>